<dbReference type="InterPro" id="IPR034285">
    <property type="entry name" value="CuRO_2_LCC"/>
</dbReference>
<proteinExistence type="inferred from homology"/>
<name>A0A9N7RI03_STRHE</name>
<keyword evidence="8 13" id="KW-0677">Repeat</keyword>
<feature type="domain" description="Plastocyanin-like" evidence="14">
    <location>
        <begin position="159"/>
        <end position="310"/>
    </location>
</feature>
<organism evidence="17 18">
    <name type="scientific">Striga hermonthica</name>
    <name type="common">Purple witchweed</name>
    <name type="synonym">Buchnera hermonthica</name>
    <dbReference type="NCBI Taxonomy" id="68872"/>
    <lineage>
        <taxon>Eukaryota</taxon>
        <taxon>Viridiplantae</taxon>
        <taxon>Streptophyta</taxon>
        <taxon>Embryophyta</taxon>
        <taxon>Tracheophyta</taxon>
        <taxon>Spermatophyta</taxon>
        <taxon>Magnoliopsida</taxon>
        <taxon>eudicotyledons</taxon>
        <taxon>Gunneridae</taxon>
        <taxon>Pentapetalae</taxon>
        <taxon>asterids</taxon>
        <taxon>lamiids</taxon>
        <taxon>Lamiales</taxon>
        <taxon>Orobanchaceae</taxon>
        <taxon>Buchnereae</taxon>
        <taxon>Striga</taxon>
    </lineage>
</organism>
<keyword evidence="12 13" id="KW-0439">Lignin degradation</keyword>
<reference evidence="17" key="1">
    <citation type="submission" date="2019-12" db="EMBL/GenBank/DDBJ databases">
        <authorList>
            <person name="Scholes J."/>
        </authorList>
    </citation>
    <scope>NUCLEOTIDE SEQUENCE</scope>
</reference>
<dbReference type="EC" id="1.10.3.2" evidence="4 13"/>
<evidence type="ECO:0000256" key="4">
    <source>
        <dbReference type="ARBA" id="ARBA00012297"/>
    </source>
</evidence>
<comment type="similarity">
    <text evidence="3 13">Belongs to the multicopper oxidase family.</text>
</comment>
<accession>A0A9N7RI03</accession>
<comment type="subcellular location">
    <subcellularLocation>
        <location evidence="2 13">Secreted</location>
        <location evidence="2 13">Extracellular space</location>
        <location evidence="2 13">Apoplast</location>
    </subcellularLocation>
</comment>
<dbReference type="EMBL" id="CACSLK010027832">
    <property type="protein sequence ID" value="CAA0831613.1"/>
    <property type="molecule type" value="Genomic_DNA"/>
</dbReference>
<evidence type="ECO:0000313" key="18">
    <source>
        <dbReference type="Proteomes" id="UP001153555"/>
    </source>
</evidence>
<keyword evidence="18" id="KW-1185">Reference proteome</keyword>
<keyword evidence="5 13" id="KW-0052">Apoplast</keyword>
<dbReference type="InterPro" id="IPR017761">
    <property type="entry name" value="Laccase"/>
</dbReference>
<dbReference type="CDD" id="cd13875">
    <property type="entry name" value="CuRO_2_LCC_plant"/>
    <property type="match status" value="1"/>
</dbReference>
<dbReference type="InterPro" id="IPR011706">
    <property type="entry name" value="Cu-oxidase_C"/>
</dbReference>
<evidence type="ECO:0000259" key="16">
    <source>
        <dbReference type="Pfam" id="PF07732"/>
    </source>
</evidence>
<comment type="caution">
    <text evidence="17">The sequence shown here is derived from an EMBL/GenBank/DDBJ whole genome shotgun (WGS) entry which is preliminary data.</text>
</comment>
<feature type="domain" description="Plastocyanin-like" evidence="16">
    <location>
        <begin position="34"/>
        <end position="147"/>
    </location>
</feature>
<dbReference type="InterPro" id="IPR008972">
    <property type="entry name" value="Cupredoxin"/>
</dbReference>
<feature type="domain" description="Plastocyanin-like" evidence="15">
    <location>
        <begin position="417"/>
        <end position="478"/>
    </location>
</feature>
<dbReference type="InterPro" id="IPR045087">
    <property type="entry name" value="Cu-oxidase_fam"/>
</dbReference>
<evidence type="ECO:0000256" key="10">
    <source>
        <dbReference type="ARBA" id="ARBA00023008"/>
    </source>
</evidence>
<dbReference type="AlphaFoldDB" id="A0A9N7RI03"/>
<comment type="catalytic activity">
    <reaction evidence="1 13">
        <text>4 hydroquinone + O2 = 4 benzosemiquinone + 2 H2O</text>
        <dbReference type="Rhea" id="RHEA:11276"/>
        <dbReference type="ChEBI" id="CHEBI:15377"/>
        <dbReference type="ChEBI" id="CHEBI:15379"/>
        <dbReference type="ChEBI" id="CHEBI:17594"/>
        <dbReference type="ChEBI" id="CHEBI:17977"/>
        <dbReference type="EC" id="1.10.3.2"/>
    </reaction>
</comment>
<dbReference type="GO" id="GO:0052716">
    <property type="term" value="F:hydroquinone:oxygen oxidoreductase activity"/>
    <property type="evidence" value="ECO:0007669"/>
    <property type="project" value="UniProtKB-EC"/>
</dbReference>
<dbReference type="GO" id="GO:0005507">
    <property type="term" value="F:copper ion binding"/>
    <property type="evidence" value="ECO:0007669"/>
    <property type="project" value="InterPro"/>
</dbReference>
<protein>
    <recommendedName>
        <fullName evidence="4 13">Laccase</fullName>
        <ecNumber evidence="4 13">1.10.3.2</ecNumber>
    </recommendedName>
    <alternativeName>
        <fullName evidence="13">Benzenediol:oxygen oxidoreductase</fullName>
    </alternativeName>
    <alternativeName>
        <fullName evidence="13">Diphenol oxidase</fullName>
    </alternativeName>
    <alternativeName>
        <fullName evidence="13">Urishiol oxidase</fullName>
    </alternativeName>
</protein>
<dbReference type="Pfam" id="PF00394">
    <property type="entry name" value="Cu-oxidase"/>
    <property type="match status" value="1"/>
</dbReference>
<evidence type="ECO:0000256" key="6">
    <source>
        <dbReference type="ARBA" id="ARBA00022525"/>
    </source>
</evidence>
<evidence type="ECO:0000256" key="2">
    <source>
        <dbReference type="ARBA" id="ARBA00004271"/>
    </source>
</evidence>
<evidence type="ECO:0000256" key="3">
    <source>
        <dbReference type="ARBA" id="ARBA00010609"/>
    </source>
</evidence>
<dbReference type="InterPro" id="IPR001117">
    <property type="entry name" value="Cu-oxidase_2nd"/>
</dbReference>
<dbReference type="GO" id="GO:0046274">
    <property type="term" value="P:lignin catabolic process"/>
    <property type="evidence" value="ECO:0007669"/>
    <property type="project" value="UniProtKB-KW"/>
</dbReference>
<keyword evidence="13" id="KW-0732">Signal</keyword>
<dbReference type="GO" id="GO:0048046">
    <property type="term" value="C:apoplast"/>
    <property type="evidence" value="ECO:0007669"/>
    <property type="project" value="UniProtKB-SubCell"/>
</dbReference>
<evidence type="ECO:0000313" key="17">
    <source>
        <dbReference type="EMBL" id="CAA0831613.1"/>
    </source>
</evidence>
<evidence type="ECO:0000256" key="13">
    <source>
        <dbReference type="RuleBase" id="RU361119"/>
    </source>
</evidence>
<dbReference type="Gene3D" id="2.60.40.420">
    <property type="entry name" value="Cupredoxins - blue copper proteins"/>
    <property type="match status" value="3"/>
</dbReference>
<dbReference type="NCBIfam" id="TIGR03389">
    <property type="entry name" value="laccase"/>
    <property type="match status" value="1"/>
</dbReference>
<evidence type="ECO:0000256" key="9">
    <source>
        <dbReference type="ARBA" id="ARBA00023002"/>
    </source>
</evidence>
<comment type="cofactor">
    <cofactor evidence="13">
        <name>Cu cation</name>
        <dbReference type="ChEBI" id="CHEBI:23378"/>
    </cofactor>
    <text evidence="13">Binds 4 Cu cations per monomer.</text>
</comment>
<comment type="function">
    <text evidence="13">Lignin degradation and detoxification of lignin-derived products.</text>
</comment>
<dbReference type="CDD" id="cd13849">
    <property type="entry name" value="CuRO_1_LCC_plant"/>
    <property type="match status" value="1"/>
</dbReference>
<dbReference type="InterPro" id="IPR034288">
    <property type="entry name" value="CuRO_1_LCC"/>
</dbReference>
<evidence type="ECO:0000256" key="7">
    <source>
        <dbReference type="ARBA" id="ARBA00022723"/>
    </source>
</evidence>
<dbReference type="Pfam" id="PF07732">
    <property type="entry name" value="Cu-oxidase_3"/>
    <property type="match status" value="1"/>
</dbReference>
<keyword evidence="6 13" id="KW-0964">Secreted</keyword>
<keyword evidence="7 13" id="KW-0479">Metal-binding</keyword>
<evidence type="ECO:0000259" key="15">
    <source>
        <dbReference type="Pfam" id="PF07731"/>
    </source>
</evidence>
<evidence type="ECO:0000256" key="8">
    <source>
        <dbReference type="ARBA" id="ARBA00022737"/>
    </source>
</evidence>
<dbReference type="Pfam" id="PF07731">
    <property type="entry name" value="Cu-oxidase_2"/>
    <property type="match status" value="1"/>
</dbReference>
<sequence>MFLKYLILLILIFTIFAKSLCVEAQNYRRYRFVVKEASYKKLCEKKNILTVNGKFPGPTIKVHKGETIIVDVYNRGKHNITLHWHGVKQPRNPWTDGPGYITQCPIKPGGQFSQKVIFSKEEGTLWWHAHSDWSRATVHGPIIVYPGQGTSYPYPKPYEEVPIVLGEWWKEDIMKVMADFVESGGQPVDSSAYTINGQPGELYPCSNNDMFTMKVKQNKTYLLRLVNAGMNEIMFFGIAGHNLTVVGTDGSYSKPLTRAYIAISPGQTIDCLLHADQPRAYYYMAARPYVNGVGVDFDNSTTVGLVRYSGCYPPARPPPLPTLPEYNDTSAALNFSYSIRSLASKEHPCAVPPEVGERLVSTVSVNTRPCPPGRTCDGPNGTRLAASMNNISFVAPSIDVLEAYYYRMSGVFGEGFPGQPPLVFNYTGDVLPLELQVPRNGTEARLVRYGANIELVLQGTNLVSGIDHPMHLHGNIFDSFIPYACNIAAQFQQSKKTEAWISPALAASGVVRPSNVTLINDACIEPPVVCLTNDSNKFSIGRAFYPARTPSNPRPTPPK</sequence>
<keyword evidence="10 13" id="KW-0186">Copper</keyword>
<evidence type="ECO:0000259" key="14">
    <source>
        <dbReference type="Pfam" id="PF00394"/>
    </source>
</evidence>
<evidence type="ECO:0000256" key="11">
    <source>
        <dbReference type="ARBA" id="ARBA00023180"/>
    </source>
</evidence>
<feature type="chain" id="PRO_5040535128" description="Laccase" evidence="13">
    <location>
        <begin position="18"/>
        <end position="559"/>
    </location>
</feature>
<feature type="signal peptide" evidence="13">
    <location>
        <begin position="1"/>
        <end position="17"/>
    </location>
</feature>
<keyword evidence="9 13" id="KW-0560">Oxidoreductase</keyword>
<dbReference type="PANTHER" id="PTHR11709:SF520">
    <property type="entry name" value="LACCASE"/>
    <property type="match status" value="1"/>
</dbReference>
<dbReference type="SUPFAM" id="SSF49503">
    <property type="entry name" value="Cupredoxins"/>
    <property type="match status" value="3"/>
</dbReference>
<keyword evidence="11" id="KW-0325">Glycoprotein</keyword>
<dbReference type="OrthoDB" id="2121828at2759"/>
<evidence type="ECO:0000256" key="1">
    <source>
        <dbReference type="ARBA" id="ARBA00000349"/>
    </source>
</evidence>
<dbReference type="PANTHER" id="PTHR11709">
    <property type="entry name" value="MULTI-COPPER OXIDASE"/>
    <property type="match status" value="1"/>
</dbReference>
<evidence type="ECO:0000256" key="5">
    <source>
        <dbReference type="ARBA" id="ARBA00022523"/>
    </source>
</evidence>
<evidence type="ECO:0000256" key="12">
    <source>
        <dbReference type="ARBA" id="ARBA00023185"/>
    </source>
</evidence>
<gene>
    <name evidence="17" type="ORF">SHERM_26959</name>
</gene>
<dbReference type="InterPro" id="IPR011707">
    <property type="entry name" value="Cu-oxidase-like_N"/>
</dbReference>
<dbReference type="Proteomes" id="UP001153555">
    <property type="component" value="Unassembled WGS sequence"/>
</dbReference>